<name>A0A370GSL8_9BACI</name>
<dbReference type="AlphaFoldDB" id="A0A370GSL8"/>
<sequence>MCTSFVLNAEKRFIGMNFDIGDRPIKFSHTNDGRLTIFQSDSGTFLPALGMNKNGAFMNLQMVEGREEGNYRRGKNVVHIIRLFDEVLSGKLDSINLAELLSEKNIVNVPGHSVHSLLCTNQRETFIVSPGREHMDAGGGKVQVLTNFPLSQSASNYSTSEPGMDRYQIVKNYLNEEENNFSIDKGFEVLEKACQSRGDYPTQLSLIFLPDEKELYFSIKRNFEDRFCFSFDKGLVSNVESDQSWKVGKKGLLLSDLMPESNF</sequence>
<dbReference type="RefSeq" id="WP_114744368.1">
    <property type="nucleotide sequence ID" value="NZ_QQAY01000002.1"/>
</dbReference>
<evidence type="ECO:0008006" key="3">
    <source>
        <dbReference type="Google" id="ProtNLM"/>
    </source>
</evidence>
<dbReference type="EMBL" id="QQAY01000002">
    <property type="protein sequence ID" value="RDI45514.1"/>
    <property type="molecule type" value="Genomic_DNA"/>
</dbReference>
<proteinExistence type="predicted"/>
<dbReference type="Proteomes" id="UP000255326">
    <property type="component" value="Unassembled WGS sequence"/>
</dbReference>
<dbReference type="Gene3D" id="3.60.60.10">
    <property type="entry name" value="Penicillin V Acylase, Chain A"/>
    <property type="match status" value="1"/>
</dbReference>
<protein>
    <recommendedName>
        <fullName evidence="3">Choloylglycine hydrolase</fullName>
    </recommendedName>
</protein>
<evidence type="ECO:0000313" key="2">
    <source>
        <dbReference type="Proteomes" id="UP000255326"/>
    </source>
</evidence>
<accession>A0A370GSL8</accession>
<organism evidence="1 2">
    <name type="scientific">Falsibacillus pallidus</name>
    <dbReference type="NCBI Taxonomy" id="493781"/>
    <lineage>
        <taxon>Bacteria</taxon>
        <taxon>Bacillati</taxon>
        <taxon>Bacillota</taxon>
        <taxon>Bacilli</taxon>
        <taxon>Bacillales</taxon>
        <taxon>Bacillaceae</taxon>
        <taxon>Falsibacillus</taxon>
    </lineage>
</organism>
<reference evidence="1 2" key="1">
    <citation type="submission" date="2018-07" db="EMBL/GenBank/DDBJ databases">
        <title>Genomic Encyclopedia of Type Strains, Phase IV (KMG-IV): sequencing the most valuable type-strain genomes for metagenomic binning, comparative biology and taxonomic classification.</title>
        <authorList>
            <person name="Goeker M."/>
        </authorList>
    </citation>
    <scope>NUCLEOTIDE SEQUENCE [LARGE SCALE GENOMIC DNA]</scope>
    <source>
        <strain evidence="1 2">DSM 25281</strain>
    </source>
</reference>
<evidence type="ECO:0000313" key="1">
    <source>
        <dbReference type="EMBL" id="RDI45514.1"/>
    </source>
</evidence>
<keyword evidence="2" id="KW-1185">Reference proteome</keyword>
<dbReference type="OrthoDB" id="1651163at2"/>
<gene>
    <name evidence="1" type="ORF">DFR59_102142</name>
</gene>
<comment type="caution">
    <text evidence="1">The sequence shown here is derived from an EMBL/GenBank/DDBJ whole genome shotgun (WGS) entry which is preliminary data.</text>
</comment>